<evidence type="ECO:0000256" key="2">
    <source>
        <dbReference type="ARBA" id="ARBA00022723"/>
    </source>
</evidence>
<feature type="region of interest" description="Disordered" evidence="6">
    <location>
        <begin position="169"/>
        <end position="212"/>
    </location>
</feature>
<dbReference type="InterPro" id="IPR001041">
    <property type="entry name" value="2Fe-2S_ferredoxin-type"/>
</dbReference>
<dbReference type="InterPro" id="IPR051452">
    <property type="entry name" value="Diverse_Oxidoreductases"/>
</dbReference>
<dbReference type="SUPFAM" id="SSF47741">
    <property type="entry name" value="CO dehydrogenase ISP C-domain like"/>
    <property type="match status" value="1"/>
</dbReference>
<dbReference type="SUPFAM" id="SSF55961">
    <property type="entry name" value="Bet v1-like"/>
    <property type="match status" value="1"/>
</dbReference>
<dbReference type="CDD" id="cd00207">
    <property type="entry name" value="fer2"/>
    <property type="match status" value="1"/>
</dbReference>
<name>A0A7T2S9F5_DELAC</name>
<dbReference type="Pfam" id="PF01799">
    <property type="entry name" value="Fer2_2"/>
    <property type="match status" value="1"/>
</dbReference>
<dbReference type="GO" id="GO:0016491">
    <property type="term" value="F:oxidoreductase activity"/>
    <property type="evidence" value="ECO:0007669"/>
    <property type="project" value="UniProtKB-KW"/>
</dbReference>
<dbReference type="Proteomes" id="UP000594778">
    <property type="component" value="Chromosome"/>
</dbReference>
<dbReference type="Pfam" id="PF06240">
    <property type="entry name" value="COXG"/>
    <property type="match status" value="1"/>
</dbReference>
<dbReference type="InterPro" id="IPR036010">
    <property type="entry name" value="2Fe-2S_ferredoxin-like_sf"/>
</dbReference>
<protein>
    <submittedName>
        <fullName evidence="8">2Fe-2S iron-sulfur cluster binding domain-containing protein</fullName>
    </submittedName>
</protein>
<dbReference type="InterPro" id="IPR023393">
    <property type="entry name" value="START-like_dom_sf"/>
</dbReference>
<keyword evidence="5" id="KW-0411">Iron-sulfur</keyword>
<dbReference type="AlphaFoldDB" id="A0A7T2S9F5"/>
<sequence>MKVINLTVNGQDVREASVEPRTHLADFLRDTLNLTGTHLGCEHGVCGACTLMVDGVPARSCITLAVACDGAKVTTIEGMDDDEVMRALRAAFTREHALQCGYCTPGMLASAHDVVLRMPEATERDIRYAMSGNLCRCTGYVGIVRAVQSVITQRRAAGLGSPVRLRQELGPVGSGHAQPMAGGGPVGRREEAGAPVPAPQSGVPREAVPAAAGGGRQLTTLHQSFSVDFPRDEVWAFFGRLGEVTTCLPGASLLAPATETHVEPKLRIKVGPIVADFEGAADMQRDEASHTGTIHGSARDTRSASATRGEIRYVLTEEKEGAATRVEVQVGFALTGPLAQFSRSSIVKDIAQRMTDAFAQNLSARLGQPDGGEAPAAAAELNAGALVLSVLRARIAGLFGKLFRRR</sequence>
<dbReference type="GO" id="GO:0051537">
    <property type="term" value="F:2 iron, 2 sulfur cluster binding"/>
    <property type="evidence" value="ECO:0007669"/>
    <property type="project" value="UniProtKB-KW"/>
</dbReference>
<dbReference type="Gene3D" id="3.10.20.30">
    <property type="match status" value="1"/>
</dbReference>
<evidence type="ECO:0000313" key="8">
    <source>
        <dbReference type="EMBL" id="QPS11328.1"/>
    </source>
</evidence>
<organism evidence="8 9">
    <name type="scientific">Delftia acidovorans</name>
    <name type="common">Pseudomonas acidovorans</name>
    <name type="synonym">Comamonas acidovorans</name>
    <dbReference type="NCBI Taxonomy" id="80866"/>
    <lineage>
        <taxon>Bacteria</taxon>
        <taxon>Pseudomonadati</taxon>
        <taxon>Pseudomonadota</taxon>
        <taxon>Betaproteobacteria</taxon>
        <taxon>Burkholderiales</taxon>
        <taxon>Comamonadaceae</taxon>
        <taxon>Delftia</taxon>
    </lineage>
</organism>
<proteinExistence type="predicted"/>
<evidence type="ECO:0000259" key="7">
    <source>
        <dbReference type="PROSITE" id="PS51085"/>
    </source>
</evidence>
<evidence type="ECO:0000256" key="5">
    <source>
        <dbReference type="ARBA" id="ARBA00023014"/>
    </source>
</evidence>
<dbReference type="FunFam" id="3.10.20.30:FF:000020">
    <property type="entry name" value="Xanthine dehydrogenase iron-sulfur subunit"/>
    <property type="match status" value="1"/>
</dbReference>
<evidence type="ECO:0000256" key="3">
    <source>
        <dbReference type="ARBA" id="ARBA00023002"/>
    </source>
</evidence>
<dbReference type="InterPro" id="IPR012675">
    <property type="entry name" value="Beta-grasp_dom_sf"/>
</dbReference>
<dbReference type="GO" id="GO:0046872">
    <property type="term" value="F:metal ion binding"/>
    <property type="evidence" value="ECO:0007669"/>
    <property type="project" value="UniProtKB-KW"/>
</dbReference>
<dbReference type="RefSeq" id="WP_183018358.1">
    <property type="nucleotide sequence ID" value="NZ_CP065668.1"/>
</dbReference>
<evidence type="ECO:0000256" key="6">
    <source>
        <dbReference type="SAM" id="MobiDB-lite"/>
    </source>
</evidence>
<dbReference type="PROSITE" id="PS51085">
    <property type="entry name" value="2FE2S_FER_2"/>
    <property type="match status" value="1"/>
</dbReference>
<keyword evidence="2" id="KW-0479">Metal-binding</keyword>
<reference evidence="8 9" key="1">
    <citation type="submission" date="2020-12" db="EMBL/GenBank/DDBJ databases">
        <title>FDA dAtabase for Regulatory Grade micrObial Sequences (FDA-ARGOS): Supporting development and validation of Infectious Disease Dx tests.</title>
        <authorList>
            <person name="Sproer C."/>
            <person name="Gronow S."/>
            <person name="Severitt S."/>
            <person name="Schroder I."/>
            <person name="Tallon L."/>
            <person name="Sadzewicz L."/>
            <person name="Zhao X."/>
            <person name="Boylan J."/>
            <person name="Ott S."/>
            <person name="Bowen H."/>
            <person name="Vavikolanu K."/>
            <person name="Mehta A."/>
            <person name="Aluvathingal J."/>
            <person name="Nadendla S."/>
            <person name="Lowell S."/>
            <person name="Myers T."/>
            <person name="Yan Y."/>
            <person name="Sichtig H."/>
        </authorList>
    </citation>
    <scope>NUCLEOTIDE SEQUENCE [LARGE SCALE GENOMIC DNA]</scope>
    <source>
        <strain evidence="8 9">FDAARGOS_909</strain>
    </source>
</reference>
<feature type="domain" description="2Fe-2S ferredoxin-type" evidence="7">
    <location>
        <begin position="2"/>
        <end position="79"/>
    </location>
</feature>
<dbReference type="Pfam" id="PF00111">
    <property type="entry name" value="Fer2"/>
    <property type="match status" value="1"/>
</dbReference>
<accession>A0A7T2S9F5</accession>
<dbReference type="CDD" id="cd07823">
    <property type="entry name" value="SRPBCC_5"/>
    <property type="match status" value="1"/>
</dbReference>
<dbReference type="PANTHER" id="PTHR44379:SF8">
    <property type="entry name" value="XANTHINE DEHYDROGENASE IRON-SULFUR-BINDING SUBUNIT XDHC-RELATED"/>
    <property type="match status" value="1"/>
</dbReference>
<keyword evidence="3" id="KW-0560">Oxidoreductase</keyword>
<dbReference type="SUPFAM" id="SSF54292">
    <property type="entry name" value="2Fe-2S ferredoxin-like"/>
    <property type="match status" value="1"/>
</dbReference>
<dbReference type="Gene3D" id="1.10.150.120">
    <property type="entry name" value="[2Fe-2S]-binding domain"/>
    <property type="match status" value="1"/>
</dbReference>
<dbReference type="EMBL" id="CP065668">
    <property type="protein sequence ID" value="QPS11328.1"/>
    <property type="molecule type" value="Genomic_DNA"/>
</dbReference>
<evidence type="ECO:0000256" key="1">
    <source>
        <dbReference type="ARBA" id="ARBA00022714"/>
    </source>
</evidence>
<dbReference type="InterPro" id="IPR006058">
    <property type="entry name" value="2Fe2S_fd_BS"/>
</dbReference>
<keyword evidence="4" id="KW-0408">Iron</keyword>
<gene>
    <name evidence="8" type="ORF">I6G66_15560</name>
</gene>
<dbReference type="InterPro" id="IPR036884">
    <property type="entry name" value="2Fe-2S-bd_dom_sf"/>
</dbReference>
<dbReference type="PROSITE" id="PS00197">
    <property type="entry name" value="2FE2S_FER_1"/>
    <property type="match status" value="1"/>
</dbReference>
<dbReference type="Gene3D" id="3.30.530.20">
    <property type="match status" value="1"/>
</dbReference>
<evidence type="ECO:0000256" key="4">
    <source>
        <dbReference type="ARBA" id="ARBA00023004"/>
    </source>
</evidence>
<dbReference type="PANTHER" id="PTHR44379">
    <property type="entry name" value="OXIDOREDUCTASE WITH IRON-SULFUR SUBUNIT"/>
    <property type="match status" value="1"/>
</dbReference>
<evidence type="ECO:0000313" key="9">
    <source>
        <dbReference type="Proteomes" id="UP000594778"/>
    </source>
</evidence>
<dbReference type="InterPro" id="IPR010419">
    <property type="entry name" value="CO_DH_gsu"/>
</dbReference>
<dbReference type="InterPro" id="IPR002888">
    <property type="entry name" value="2Fe-2S-bd"/>
</dbReference>
<keyword evidence="1" id="KW-0001">2Fe-2S</keyword>